<accession>A0ABZ0ESR4</accession>
<dbReference type="SUPFAM" id="SSF53474">
    <property type="entry name" value="alpha/beta-Hydrolases"/>
    <property type="match status" value="2"/>
</dbReference>
<evidence type="ECO:0000259" key="2">
    <source>
        <dbReference type="Pfam" id="PF06057"/>
    </source>
</evidence>
<dbReference type="RefSeq" id="WP_317022167.1">
    <property type="nucleotide sequence ID" value="NZ_CP136513.1"/>
</dbReference>
<dbReference type="InterPro" id="IPR029058">
    <property type="entry name" value="AB_hydrolase_fold"/>
</dbReference>
<keyword evidence="1" id="KW-0732">Signal</keyword>
<evidence type="ECO:0000313" key="4">
    <source>
        <dbReference type="Proteomes" id="UP001302652"/>
    </source>
</evidence>
<keyword evidence="3" id="KW-0378">Hydrolase</keyword>
<sequence length="425" mass="45438">MTLHSFFRLAVLAGLVSCGTLANAATTTIPGGRYGNVTVTQPIGPLRGFVVLYSQASGWSPADQQGADALAKAGALTVGVDTARYAANLAADLARKKETCNQLVGDAEALSHQLERQSQSSHYFAPIVAGTGQGATLAMQVLEQAPSNTIAGAVSVDAEHTLDRRFRPCPPDATIIRDKIPGFVEKASTGNADRARLVALIAPHLQTVSTHDDDVSDLPLIELPAAHPNGLMVIVISGDGGWRDLDKTIAQALQKDGVSVIGWDSLRYFWSEKPPAQTSRDLARVMQTYGGRWHAQHIALIGYSFGADVMPFAYNRLPEALRAKVSLISLLGFAPDADFQIRVGGWLGMPASDKALKVRPELARVPPAIVQCIYGADEEDTLCPALKKTGIEVIRTSGDHHFGGDYNALERRILAAFKKQSGVQN</sequence>
<dbReference type="Pfam" id="PF06057">
    <property type="entry name" value="VirJ"/>
    <property type="match status" value="1"/>
</dbReference>
<protein>
    <submittedName>
        <fullName evidence="3">AcvB/VirJ family lysyl-phosphatidylglycerol hydrolase</fullName>
    </submittedName>
</protein>
<evidence type="ECO:0000313" key="3">
    <source>
        <dbReference type="EMBL" id="WOD20209.1"/>
    </source>
</evidence>
<feature type="domain" description="Bacterial virulence" evidence="2">
    <location>
        <begin position="232"/>
        <end position="419"/>
    </location>
</feature>
<dbReference type="PIRSF" id="PIRSF029063">
    <property type="entry name" value="IV_sec_VirJ"/>
    <property type="match status" value="1"/>
</dbReference>
<reference evidence="3 4" key="1">
    <citation type="submission" date="2023-10" db="EMBL/GenBank/DDBJ databases">
        <title>Surface-active antibiotics is a multifunctional adaptation for post-fire microbes.</title>
        <authorList>
            <person name="Liu M.D."/>
            <person name="Du Y."/>
            <person name="Koupaei S.K."/>
            <person name="Kim N.R."/>
            <person name="Zhang W."/>
            <person name="Traxler M.F."/>
        </authorList>
    </citation>
    <scope>NUCLEOTIDE SEQUENCE [LARGE SCALE GENOMIC DNA]</scope>
    <source>
        <strain evidence="3 4">F3</strain>
    </source>
</reference>
<name>A0ABZ0ESR4_9BURK</name>
<dbReference type="GO" id="GO:0016787">
    <property type="term" value="F:hydrolase activity"/>
    <property type="evidence" value="ECO:0007669"/>
    <property type="project" value="UniProtKB-KW"/>
</dbReference>
<feature type="chain" id="PRO_5045387896" evidence="1">
    <location>
        <begin position="25"/>
        <end position="425"/>
    </location>
</feature>
<dbReference type="InterPro" id="IPR011225">
    <property type="entry name" value="IV_sec_VirJ"/>
</dbReference>
<dbReference type="InterPro" id="IPR010333">
    <property type="entry name" value="VirJ"/>
</dbReference>
<dbReference type="Gene3D" id="3.40.50.1820">
    <property type="entry name" value="alpha/beta hydrolase"/>
    <property type="match status" value="2"/>
</dbReference>
<evidence type="ECO:0000256" key="1">
    <source>
        <dbReference type="SAM" id="SignalP"/>
    </source>
</evidence>
<keyword evidence="4" id="KW-1185">Reference proteome</keyword>
<organism evidence="3 4">
    <name type="scientific">Paraburkholderia kirstenboschensis</name>
    <dbReference type="NCBI Taxonomy" id="1245436"/>
    <lineage>
        <taxon>Bacteria</taxon>
        <taxon>Pseudomonadati</taxon>
        <taxon>Pseudomonadota</taxon>
        <taxon>Betaproteobacteria</taxon>
        <taxon>Burkholderiales</taxon>
        <taxon>Burkholderiaceae</taxon>
        <taxon>Paraburkholderia</taxon>
    </lineage>
</organism>
<proteinExistence type="predicted"/>
<dbReference type="EMBL" id="CP136513">
    <property type="protein sequence ID" value="WOD20209.1"/>
    <property type="molecule type" value="Genomic_DNA"/>
</dbReference>
<dbReference type="Proteomes" id="UP001302652">
    <property type="component" value="Chromosome 1"/>
</dbReference>
<gene>
    <name evidence="3" type="ORF">RW095_28855</name>
</gene>
<feature type="signal peptide" evidence="1">
    <location>
        <begin position="1"/>
        <end position="24"/>
    </location>
</feature>